<feature type="transmembrane region" description="Helical" evidence="1">
    <location>
        <begin position="102"/>
        <end position="122"/>
    </location>
</feature>
<dbReference type="EMBL" id="PGOL01002080">
    <property type="protein sequence ID" value="PKI50813.1"/>
    <property type="molecule type" value="Genomic_DNA"/>
</dbReference>
<accession>A0A2I0J439</accession>
<name>A0A2I0J439_PUNGR</name>
<sequence length="147" mass="16309">MYQDVNRGEKNGNGGELEWRVLRVGDEQRPTETRGAKFWVTFTTLAFSLFLLPTIFPSLPPLVTDVIAKQTFLLLSSPSSAEFANLFVGMQNNFRLFVGTDWLFVLAYSVASVLFSAAIIMASARPTPARPETNPGPRTRRWALPGA</sequence>
<proteinExistence type="predicted"/>
<dbReference type="AlphaFoldDB" id="A0A2I0J439"/>
<dbReference type="Proteomes" id="UP000233551">
    <property type="component" value="Unassembled WGS sequence"/>
</dbReference>
<feature type="transmembrane region" description="Helical" evidence="1">
    <location>
        <begin position="38"/>
        <end position="56"/>
    </location>
</feature>
<reference evidence="2 3" key="1">
    <citation type="submission" date="2017-11" db="EMBL/GenBank/DDBJ databases">
        <title>De-novo sequencing of pomegranate (Punica granatum L.) genome.</title>
        <authorList>
            <person name="Akparov Z."/>
            <person name="Amiraslanov A."/>
            <person name="Hajiyeva S."/>
            <person name="Abbasov M."/>
            <person name="Kaur K."/>
            <person name="Hamwieh A."/>
            <person name="Solovyev V."/>
            <person name="Salamov A."/>
            <person name="Braich B."/>
            <person name="Kosarev P."/>
            <person name="Mahmoud A."/>
            <person name="Hajiyev E."/>
            <person name="Babayeva S."/>
            <person name="Izzatullayeva V."/>
            <person name="Mammadov A."/>
            <person name="Mammadov A."/>
            <person name="Sharifova S."/>
            <person name="Ojaghi J."/>
            <person name="Eynullazada K."/>
            <person name="Bayramov B."/>
            <person name="Abdulazimova A."/>
            <person name="Shahmuradov I."/>
        </authorList>
    </citation>
    <scope>NUCLEOTIDE SEQUENCE [LARGE SCALE GENOMIC DNA]</scope>
    <source>
        <strain evidence="3">cv. AG2017</strain>
        <tissue evidence="2">Leaf</tissue>
    </source>
</reference>
<keyword evidence="3" id="KW-1185">Reference proteome</keyword>
<protein>
    <submittedName>
        <fullName evidence="2">Uncharacterized protein</fullName>
    </submittedName>
</protein>
<evidence type="ECO:0000256" key="1">
    <source>
        <dbReference type="SAM" id="Phobius"/>
    </source>
</evidence>
<keyword evidence="1" id="KW-0472">Membrane</keyword>
<keyword evidence="1" id="KW-1133">Transmembrane helix</keyword>
<evidence type="ECO:0000313" key="3">
    <source>
        <dbReference type="Proteomes" id="UP000233551"/>
    </source>
</evidence>
<evidence type="ECO:0000313" key="2">
    <source>
        <dbReference type="EMBL" id="PKI50813.1"/>
    </source>
</evidence>
<organism evidence="2 3">
    <name type="scientific">Punica granatum</name>
    <name type="common">Pomegranate</name>
    <dbReference type="NCBI Taxonomy" id="22663"/>
    <lineage>
        <taxon>Eukaryota</taxon>
        <taxon>Viridiplantae</taxon>
        <taxon>Streptophyta</taxon>
        <taxon>Embryophyta</taxon>
        <taxon>Tracheophyta</taxon>
        <taxon>Spermatophyta</taxon>
        <taxon>Magnoliopsida</taxon>
        <taxon>eudicotyledons</taxon>
        <taxon>Gunneridae</taxon>
        <taxon>Pentapetalae</taxon>
        <taxon>rosids</taxon>
        <taxon>malvids</taxon>
        <taxon>Myrtales</taxon>
        <taxon>Lythraceae</taxon>
        <taxon>Punica</taxon>
    </lineage>
</organism>
<gene>
    <name evidence="2" type="ORF">CRG98_028808</name>
</gene>
<keyword evidence="1" id="KW-0812">Transmembrane</keyword>
<comment type="caution">
    <text evidence="2">The sequence shown here is derived from an EMBL/GenBank/DDBJ whole genome shotgun (WGS) entry which is preliminary data.</text>
</comment>